<sequence>MSDNGKTDSSAELLANIKLLFSTPTDNNHPSCRFPARFSWLSKQLNLNTTQYNLNHCEDFNQWAKLPSLKSASLVYASGYLGNPASFWALITKIQLSIKLNWQ</sequence>
<dbReference type="InterPro" id="IPR057165">
    <property type="entry name" value="DUF7843"/>
</dbReference>
<reference evidence="2 3" key="1">
    <citation type="submission" date="2023-01" db="EMBL/GenBank/DDBJ databases">
        <title>Psychrosphaera sp. nov., isolated from marine algae.</title>
        <authorList>
            <person name="Bayburt H."/>
            <person name="Choi B.J."/>
            <person name="Kim J.M."/>
            <person name="Choi D.G."/>
            <person name="Jeon C.O."/>
        </authorList>
    </citation>
    <scope>NUCLEOTIDE SEQUENCE [LARGE SCALE GENOMIC DNA]</scope>
    <source>
        <strain evidence="2 3">G1-22</strain>
    </source>
</reference>
<evidence type="ECO:0000313" key="3">
    <source>
        <dbReference type="Proteomes" id="UP001528411"/>
    </source>
</evidence>
<protein>
    <recommendedName>
        <fullName evidence="1">DUF7843 domain-containing protein</fullName>
    </recommendedName>
</protein>
<name>A0ABT5FCW5_9GAMM</name>
<feature type="domain" description="DUF7843" evidence="1">
    <location>
        <begin position="1"/>
        <end position="44"/>
    </location>
</feature>
<evidence type="ECO:0000259" key="1">
    <source>
        <dbReference type="Pfam" id="PF25225"/>
    </source>
</evidence>
<gene>
    <name evidence="2" type="ORF">PN838_06220</name>
</gene>
<accession>A0ABT5FCW5</accession>
<dbReference type="EMBL" id="JAQOMS010000002">
    <property type="protein sequence ID" value="MDC2888426.1"/>
    <property type="molecule type" value="Genomic_DNA"/>
</dbReference>
<organism evidence="2 3">
    <name type="scientific">Psychrosphaera algicola</name>
    <dbReference type="NCBI Taxonomy" id="3023714"/>
    <lineage>
        <taxon>Bacteria</taxon>
        <taxon>Pseudomonadati</taxon>
        <taxon>Pseudomonadota</taxon>
        <taxon>Gammaproteobacteria</taxon>
        <taxon>Alteromonadales</taxon>
        <taxon>Pseudoalteromonadaceae</taxon>
        <taxon>Psychrosphaera</taxon>
    </lineage>
</organism>
<comment type="caution">
    <text evidence="2">The sequence shown here is derived from an EMBL/GenBank/DDBJ whole genome shotgun (WGS) entry which is preliminary data.</text>
</comment>
<proteinExistence type="predicted"/>
<keyword evidence="3" id="KW-1185">Reference proteome</keyword>
<dbReference type="Proteomes" id="UP001528411">
    <property type="component" value="Unassembled WGS sequence"/>
</dbReference>
<dbReference type="Pfam" id="PF25225">
    <property type="entry name" value="DUF7843"/>
    <property type="match status" value="1"/>
</dbReference>
<evidence type="ECO:0000313" key="2">
    <source>
        <dbReference type="EMBL" id="MDC2888426.1"/>
    </source>
</evidence>